<dbReference type="InterPro" id="IPR019949">
    <property type="entry name" value="CmoO-like"/>
</dbReference>
<evidence type="ECO:0000256" key="1">
    <source>
        <dbReference type="ARBA" id="ARBA00007789"/>
    </source>
</evidence>
<accession>A0A1G8AAT3</accession>
<gene>
    <name evidence="3" type="ORF">SAMN05192534_10289</name>
</gene>
<name>A0A1G8AAT3_9BACI</name>
<comment type="similarity">
    <text evidence="1">To bacterial alkanal monooxygenase alpha and beta chains.</text>
</comment>
<dbReference type="GO" id="GO:0016705">
    <property type="term" value="F:oxidoreductase activity, acting on paired donors, with incorporation or reduction of molecular oxygen"/>
    <property type="evidence" value="ECO:0007669"/>
    <property type="project" value="InterPro"/>
</dbReference>
<protein>
    <submittedName>
        <fullName evidence="3">Luciferase family oxidoreductase, group 1</fullName>
    </submittedName>
</protein>
<dbReference type="PANTHER" id="PTHR30137:SF19">
    <property type="entry name" value="LUCIFERASE-LIKE MONOOXYGENASE"/>
    <property type="match status" value="1"/>
</dbReference>
<evidence type="ECO:0000313" key="3">
    <source>
        <dbReference type="EMBL" id="SDH18042.1"/>
    </source>
</evidence>
<dbReference type="SUPFAM" id="SSF51679">
    <property type="entry name" value="Bacterial luciferase-like"/>
    <property type="match status" value="1"/>
</dbReference>
<dbReference type="Gene3D" id="3.20.20.30">
    <property type="entry name" value="Luciferase-like domain"/>
    <property type="match status" value="1"/>
</dbReference>
<dbReference type="Pfam" id="PF00296">
    <property type="entry name" value="Bac_luciferase"/>
    <property type="match status" value="1"/>
</dbReference>
<dbReference type="AlphaFoldDB" id="A0A1G8AAT3"/>
<evidence type="ECO:0000313" key="4">
    <source>
        <dbReference type="Proteomes" id="UP000199163"/>
    </source>
</evidence>
<dbReference type="EMBL" id="FNDK01000002">
    <property type="protein sequence ID" value="SDH18042.1"/>
    <property type="molecule type" value="Genomic_DNA"/>
</dbReference>
<evidence type="ECO:0000259" key="2">
    <source>
        <dbReference type="Pfam" id="PF00296"/>
    </source>
</evidence>
<dbReference type="OrthoDB" id="9780518at2"/>
<dbReference type="InterPro" id="IPR050766">
    <property type="entry name" value="Bact_Lucif_Oxidored"/>
</dbReference>
<dbReference type="Proteomes" id="UP000199163">
    <property type="component" value="Unassembled WGS sequence"/>
</dbReference>
<dbReference type="GO" id="GO:0005829">
    <property type="term" value="C:cytosol"/>
    <property type="evidence" value="ECO:0007669"/>
    <property type="project" value="TreeGrafter"/>
</dbReference>
<keyword evidence="4" id="KW-1185">Reference proteome</keyword>
<proteinExistence type="predicted"/>
<feature type="domain" description="Luciferase-like" evidence="2">
    <location>
        <begin position="1"/>
        <end position="298"/>
    </location>
</feature>
<dbReference type="FunFam" id="3.20.20.30:FF:000002">
    <property type="entry name" value="LLM class flavin-dependent oxidoreductase"/>
    <property type="match status" value="1"/>
</dbReference>
<reference evidence="3 4" key="1">
    <citation type="submission" date="2016-10" db="EMBL/GenBank/DDBJ databases">
        <authorList>
            <person name="de Groot N.N."/>
        </authorList>
    </citation>
    <scope>NUCLEOTIDE SEQUENCE [LARGE SCALE GENOMIC DNA]</scope>
    <source>
        <strain evidence="3 4">DSM 21632</strain>
    </source>
</reference>
<dbReference type="STRING" id="568899.SAMN05192534_10289"/>
<dbReference type="InterPro" id="IPR036661">
    <property type="entry name" value="Luciferase-like_sf"/>
</dbReference>
<dbReference type="PANTHER" id="PTHR30137">
    <property type="entry name" value="LUCIFERASE-LIKE MONOOXYGENASE"/>
    <property type="match status" value="1"/>
</dbReference>
<dbReference type="NCBIfam" id="TIGR03558">
    <property type="entry name" value="oxido_grp_1"/>
    <property type="match status" value="1"/>
</dbReference>
<dbReference type="InterPro" id="IPR011251">
    <property type="entry name" value="Luciferase-like_dom"/>
</dbReference>
<dbReference type="CDD" id="cd00347">
    <property type="entry name" value="Flavin_utilizing_monoxygenases"/>
    <property type="match status" value="2"/>
</dbReference>
<sequence length="343" mass="38448">MRLSILDQSPISKGSDARQALKQTKQLVQLAEELGYTRFWVAEHHSTSGLASTSPEVLISHLATSTEQIRIGSGGVLLPQYSPYKVAENFKLLEALFPNRIDLGVGRSPGGGETIRLALTDGNKKNLMEFPRQLADLQGFLDEDLPKDHPYRTIKTSPAIDTLPETWVLGLSRRAAKHAAANSTGFTYGHFINPEYGQEAAEKYLSSFQASERMPEPKINACIFVVCADTQQEAEDLALSQDLWLLAVEKGRSTQIVSVEEAKQTPLSKDDEKRIEENRKRTVIGTPDYVKETLQQFSKRYQTDEIMVITNIYDAEKKRRSYKLLADAFRLQPRTASPHHSTI</sequence>
<organism evidence="3 4">
    <name type="scientific">Alteribacillus persepolensis</name>
    <dbReference type="NCBI Taxonomy" id="568899"/>
    <lineage>
        <taxon>Bacteria</taxon>
        <taxon>Bacillati</taxon>
        <taxon>Bacillota</taxon>
        <taxon>Bacilli</taxon>
        <taxon>Bacillales</taxon>
        <taxon>Bacillaceae</taxon>
        <taxon>Alteribacillus</taxon>
    </lineage>
</organism>